<feature type="domain" description="SHS2" evidence="8">
    <location>
        <begin position="5"/>
        <end position="191"/>
    </location>
</feature>
<dbReference type="PANTHER" id="PTHR32432:SF4">
    <property type="entry name" value="CELL DIVISION PROTEIN FTSA"/>
    <property type="match status" value="1"/>
</dbReference>
<evidence type="ECO:0000313" key="9">
    <source>
        <dbReference type="EMBL" id="RMD77538.1"/>
    </source>
</evidence>
<dbReference type="AlphaFoldDB" id="A0A3M0Z5X3"/>
<dbReference type="InterPro" id="IPR020823">
    <property type="entry name" value="Cell_div_FtsA"/>
</dbReference>
<dbReference type="InterPro" id="IPR003494">
    <property type="entry name" value="SHS2_FtsA"/>
</dbReference>
<dbReference type="SMART" id="SM00842">
    <property type="entry name" value="FtsA"/>
    <property type="match status" value="1"/>
</dbReference>
<dbReference type="SUPFAM" id="SSF53067">
    <property type="entry name" value="Actin-like ATPase domain"/>
    <property type="match status" value="2"/>
</dbReference>
<evidence type="ECO:0000256" key="7">
    <source>
        <dbReference type="PIRNR" id="PIRNR003101"/>
    </source>
</evidence>
<dbReference type="Pfam" id="PF14450">
    <property type="entry name" value="FtsA"/>
    <property type="match status" value="1"/>
</dbReference>
<protein>
    <recommendedName>
        <fullName evidence="6 7">Cell division protein FtsA</fullName>
    </recommendedName>
</protein>
<dbReference type="Pfam" id="PF02491">
    <property type="entry name" value="SHS2_FTSA"/>
    <property type="match status" value="1"/>
</dbReference>
<dbReference type="PANTHER" id="PTHR32432">
    <property type="entry name" value="CELL DIVISION PROTEIN FTSA-RELATED"/>
    <property type="match status" value="1"/>
</dbReference>
<dbReference type="Proteomes" id="UP000269410">
    <property type="component" value="Unassembled WGS sequence"/>
</dbReference>
<proteinExistence type="inferred from homology"/>
<dbReference type="GO" id="GO:0043093">
    <property type="term" value="P:FtsZ-dependent cytokinesis"/>
    <property type="evidence" value="ECO:0007669"/>
    <property type="project" value="UniProtKB-UniRule"/>
</dbReference>
<dbReference type="InterPro" id="IPR043129">
    <property type="entry name" value="ATPase_NBD"/>
</dbReference>
<dbReference type="PIRSF" id="PIRSF003101">
    <property type="entry name" value="FtsA"/>
    <property type="match status" value="1"/>
</dbReference>
<dbReference type="InterPro" id="IPR018181">
    <property type="entry name" value="Heat_shock_70_CS"/>
</dbReference>
<evidence type="ECO:0000256" key="5">
    <source>
        <dbReference type="ARBA" id="ARBA00023306"/>
    </source>
</evidence>
<accession>A0A3M0Z5X3</accession>
<keyword evidence="3 6" id="KW-0132">Cell division</keyword>
<comment type="subunit">
    <text evidence="6">Self-interacts. Interacts with FtsZ.</text>
</comment>
<keyword evidence="4 6" id="KW-0472">Membrane</keyword>
<sequence>MSSLVTAIDIGSTKVASVIAMVDDEGVVKVIGECSTPSFGVKKGEITGIDDVVNSIATSLNGAERMAGIRVSSAYVSVNGKNILSNNNKGVVTTSDMEINEEDVYRALEQAKTVAIPSSREILHAIPREFIVDQQGGIKVPIGMTGSRLEVDTHIISFPQTTRFNVEKCVQSIGLKIDGIVFTGWASALSVLTSTEKELGVVLLDFGGGTVSISVFEEDAIAYSSSIPFGGTNITKDLAAVFRLSLDDAEKLKLNANTLLKLGDDGKGFVMDTENEAGNRQDQSDIIDISSYGIEGVKTISRKLFLEVIEARVKEILELVIKNIEGAGYSYKLPAGVVVTGGSSQLPFMTQLIKKTFGVPARVAFPSALKGLVEGVSSPSFAVVQGLVVYGVNDDLFRGGGTKFVKTRKAGLEGSIISKIGKIFRSVLQ</sequence>
<dbReference type="PROSITE" id="PS01036">
    <property type="entry name" value="HSP70_3"/>
    <property type="match status" value="1"/>
</dbReference>
<comment type="caution">
    <text evidence="9">The sequence shown here is derived from an EMBL/GenBank/DDBJ whole genome shotgun (WGS) entry which is preliminary data.</text>
</comment>
<dbReference type="InterPro" id="IPR050696">
    <property type="entry name" value="FtsA/MreB"/>
</dbReference>
<keyword evidence="2 6" id="KW-1003">Cell membrane</keyword>
<dbReference type="GO" id="GO:0032153">
    <property type="term" value="C:cell division site"/>
    <property type="evidence" value="ECO:0007669"/>
    <property type="project" value="UniProtKB-UniRule"/>
</dbReference>
<dbReference type="EMBL" id="RFKV01000023">
    <property type="protein sequence ID" value="RMD77538.1"/>
    <property type="molecule type" value="Genomic_DNA"/>
</dbReference>
<evidence type="ECO:0000256" key="6">
    <source>
        <dbReference type="HAMAP-Rule" id="MF_02033"/>
    </source>
</evidence>
<dbReference type="CDD" id="cd24048">
    <property type="entry name" value="ASKHA_NBD_FtsA"/>
    <property type="match status" value="1"/>
</dbReference>
<organism evidence="9 10">
    <name type="scientific">Candidatus Dojkabacteria bacterium</name>
    <dbReference type="NCBI Taxonomy" id="2099670"/>
    <lineage>
        <taxon>Bacteria</taxon>
        <taxon>Candidatus Dojkabacteria</taxon>
    </lineage>
</organism>
<dbReference type="NCBIfam" id="TIGR01174">
    <property type="entry name" value="ftsA"/>
    <property type="match status" value="1"/>
</dbReference>
<evidence type="ECO:0000259" key="8">
    <source>
        <dbReference type="SMART" id="SM00842"/>
    </source>
</evidence>
<dbReference type="PROSITE" id="PS00329">
    <property type="entry name" value="HSP70_2"/>
    <property type="match status" value="1"/>
</dbReference>
<evidence type="ECO:0000256" key="2">
    <source>
        <dbReference type="ARBA" id="ARBA00022475"/>
    </source>
</evidence>
<evidence type="ECO:0000256" key="3">
    <source>
        <dbReference type="ARBA" id="ARBA00022618"/>
    </source>
</evidence>
<comment type="function">
    <text evidence="6 7">Cell division protein that is involved in the assembly of the Z ring. May serve as a membrane anchor for the Z ring.</text>
</comment>
<comment type="similarity">
    <text evidence="1">Belongs to the heat shock protein 70 family.</text>
</comment>
<dbReference type="Gene3D" id="3.30.1490.110">
    <property type="match status" value="1"/>
</dbReference>
<dbReference type="Gene3D" id="3.30.420.40">
    <property type="match status" value="1"/>
</dbReference>
<evidence type="ECO:0000256" key="1">
    <source>
        <dbReference type="ARBA" id="ARBA00007381"/>
    </source>
</evidence>
<evidence type="ECO:0000256" key="4">
    <source>
        <dbReference type="ARBA" id="ARBA00023136"/>
    </source>
</evidence>
<reference evidence="9 10" key="1">
    <citation type="submission" date="2018-10" db="EMBL/GenBank/DDBJ databases">
        <title>Thermophilic Lithotrophy and Phototrophy in an Intertidal, Iron-rich, Geothermal Spring.</title>
        <authorList>
            <person name="Ward L.M."/>
            <person name="Idei A."/>
            <person name="Nakagawa M."/>
            <person name="Ueno Y."/>
            <person name="Fischer W."/>
            <person name="Mcglynn S.E."/>
        </authorList>
    </citation>
    <scope>NUCLEOTIDE SEQUENCE [LARGE SCALE GENOMIC DNA]</scope>
    <source>
        <strain evidence="9">J137</strain>
    </source>
</reference>
<comment type="subcellular location">
    <subcellularLocation>
        <location evidence="6">Cell membrane</location>
        <topology evidence="6">Peripheral membrane protein</topology>
        <orientation evidence="6">Cytoplasmic side</orientation>
    </subcellularLocation>
    <text evidence="6">Localizes to the Z ring in an FtsZ-dependent manner. Targeted to the membrane through a conserved C-terminal amphipathic helix.</text>
</comment>
<dbReference type="GO" id="GO:0009898">
    <property type="term" value="C:cytoplasmic side of plasma membrane"/>
    <property type="evidence" value="ECO:0007669"/>
    <property type="project" value="UniProtKB-UniRule"/>
</dbReference>
<gene>
    <name evidence="6 9" type="primary">ftsA</name>
    <name evidence="9" type="ORF">D6810_00675</name>
</gene>
<name>A0A3M0Z5X3_9BACT</name>
<comment type="similarity">
    <text evidence="6 7">Belongs to the FtsA/MreB family.</text>
</comment>
<dbReference type="HAMAP" id="MF_02033">
    <property type="entry name" value="FtsA"/>
    <property type="match status" value="1"/>
</dbReference>
<evidence type="ECO:0000313" key="10">
    <source>
        <dbReference type="Proteomes" id="UP000269410"/>
    </source>
</evidence>
<keyword evidence="5 6" id="KW-0131">Cell cycle</keyword>